<dbReference type="Proteomes" id="UP000198605">
    <property type="component" value="Unassembled WGS sequence"/>
</dbReference>
<reference evidence="4" key="1">
    <citation type="submission" date="2016-06" db="EMBL/GenBank/DDBJ databases">
        <authorList>
            <person name="Varghese N."/>
            <person name="Submissions Spin"/>
        </authorList>
    </citation>
    <scope>NUCLEOTIDE SEQUENCE [LARGE SCALE GENOMIC DNA]</scope>
    <source>
        <strain evidence="4">DSM 44151</strain>
    </source>
</reference>
<dbReference type="InterPro" id="IPR051785">
    <property type="entry name" value="MMCE/EMCE_epimerase"/>
</dbReference>
<sequence>MLGDMALQRMDHVGIVVGDLEAAVAFFVELGMELEGEAAVEGRWVDRVNGLDDVRVDMAMLRTPDGHNKVELTRFRSPAAVSAEPAVAPPNTLGIRNVMFAVDDIDDVIARLRAHGAELVGEVERYEDIYRLCYVRGPEGIIVALAEQLG</sequence>
<evidence type="ECO:0000259" key="2">
    <source>
        <dbReference type="PROSITE" id="PS51819"/>
    </source>
</evidence>
<name>A0A1C6UCC0_9ACTN</name>
<dbReference type="GO" id="GO:0046872">
    <property type="term" value="F:metal ion binding"/>
    <property type="evidence" value="ECO:0007669"/>
    <property type="project" value="UniProtKB-KW"/>
</dbReference>
<proteinExistence type="predicted"/>
<gene>
    <name evidence="3" type="ORF">GA0070603_1259</name>
</gene>
<dbReference type="Gene3D" id="3.10.180.10">
    <property type="entry name" value="2,3-Dihydroxybiphenyl 1,2-Dioxygenase, domain 1"/>
    <property type="match status" value="1"/>
</dbReference>
<keyword evidence="3" id="KW-0560">Oxidoreductase</keyword>
<evidence type="ECO:0000313" key="3">
    <source>
        <dbReference type="EMBL" id="SCL51750.1"/>
    </source>
</evidence>
<dbReference type="AlphaFoldDB" id="A0A1C6UCC0"/>
<dbReference type="GO" id="GO:0051213">
    <property type="term" value="F:dioxygenase activity"/>
    <property type="evidence" value="ECO:0007669"/>
    <property type="project" value="UniProtKB-KW"/>
</dbReference>
<protein>
    <submittedName>
        <fullName evidence="3">Catechol 2,3-dioxygenase</fullName>
    </submittedName>
</protein>
<dbReference type="PANTHER" id="PTHR43048">
    <property type="entry name" value="METHYLMALONYL-COA EPIMERASE"/>
    <property type="match status" value="1"/>
</dbReference>
<evidence type="ECO:0000256" key="1">
    <source>
        <dbReference type="ARBA" id="ARBA00022723"/>
    </source>
</evidence>
<dbReference type="PROSITE" id="PS51819">
    <property type="entry name" value="VOC"/>
    <property type="match status" value="1"/>
</dbReference>
<accession>A0A1C6UCC0</accession>
<dbReference type="SUPFAM" id="SSF54593">
    <property type="entry name" value="Glyoxalase/Bleomycin resistance protein/Dihydroxybiphenyl dioxygenase"/>
    <property type="match status" value="1"/>
</dbReference>
<dbReference type="InterPro" id="IPR037523">
    <property type="entry name" value="VOC_core"/>
</dbReference>
<dbReference type="CDD" id="cd08353">
    <property type="entry name" value="VOC_like"/>
    <property type="match status" value="1"/>
</dbReference>
<keyword evidence="3" id="KW-0223">Dioxygenase</keyword>
<keyword evidence="1" id="KW-0479">Metal-binding</keyword>
<organism evidence="3 4">
    <name type="scientific">Micromonospora chersina</name>
    <dbReference type="NCBI Taxonomy" id="47854"/>
    <lineage>
        <taxon>Bacteria</taxon>
        <taxon>Bacillati</taxon>
        <taxon>Actinomycetota</taxon>
        <taxon>Actinomycetes</taxon>
        <taxon>Micromonosporales</taxon>
        <taxon>Micromonosporaceae</taxon>
        <taxon>Micromonospora</taxon>
    </lineage>
</organism>
<dbReference type="GO" id="GO:0046491">
    <property type="term" value="P:L-methylmalonyl-CoA metabolic process"/>
    <property type="evidence" value="ECO:0007669"/>
    <property type="project" value="TreeGrafter"/>
</dbReference>
<dbReference type="Pfam" id="PF13669">
    <property type="entry name" value="Glyoxalase_4"/>
    <property type="match status" value="1"/>
</dbReference>
<evidence type="ECO:0000313" key="4">
    <source>
        <dbReference type="Proteomes" id="UP000198605"/>
    </source>
</evidence>
<dbReference type="GO" id="GO:0004493">
    <property type="term" value="F:methylmalonyl-CoA epimerase activity"/>
    <property type="evidence" value="ECO:0007669"/>
    <property type="project" value="TreeGrafter"/>
</dbReference>
<keyword evidence="4" id="KW-1185">Reference proteome</keyword>
<dbReference type="PANTHER" id="PTHR43048:SF5">
    <property type="entry name" value="BLR5325 PROTEIN"/>
    <property type="match status" value="1"/>
</dbReference>
<dbReference type="InterPro" id="IPR029068">
    <property type="entry name" value="Glyas_Bleomycin-R_OHBP_Dase"/>
</dbReference>
<dbReference type="EMBL" id="FMIB01000002">
    <property type="protein sequence ID" value="SCL51750.1"/>
    <property type="molecule type" value="Genomic_DNA"/>
</dbReference>
<dbReference type="STRING" id="47854.GA0070603_1259"/>
<feature type="domain" description="VOC" evidence="2">
    <location>
        <begin position="9"/>
        <end position="148"/>
    </location>
</feature>